<protein>
    <submittedName>
        <fullName evidence="5">ABC transporter substrate-binding protein</fullName>
    </submittedName>
</protein>
<dbReference type="PIRSF" id="PIRSF039026">
    <property type="entry name" value="SiaP"/>
    <property type="match status" value="1"/>
</dbReference>
<accession>A0A0N1J6B9</accession>
<dbReference type="InterPro" id="IPR038404">
    <property type="entry name" value="TRAP_DctP_sf"/>
</dbReference>
<evidence type="ECO:0000256" key="4">
    <source>
        <dbReference type="SAM" id="SignalP"/>
    </source>
</evidence>
<dbReference type="PANTHER" id="PTHR33376">
    <property type="match status" value="1"/>
</dbReference>
<dbReference type="GO" id="GO:0015849">
    <property type="term" value="P:organic acid transport"/>
    <property type="evidence" value="ECO:0007669"/>
    <property type="project" value="InterPro"/>
</dbReference>
<dbReference type="InterPro" id="IPR026289">
    <property type="entry name" value="SBP_TakP-like"/>
</dbReference>
<sequence>MDRRSFIKKAGATGAGAAAASTLAAPAIAQETPKVTWRCSSGFPKSLPTIYGAAEVFAKAVAEATDGNFEVQTFGAGEIVGALEGADAVKNGTIEMAHTASYYFTGIDPTYAFGTGVPFGLNQRMTNAWMYEGGGLDLLNKFYAKQNMISFPAGNTGAQMGGWFRKEINSLEDMQGLKFRIGGFGGRIIEKIGVVPQGLPGGDIYPALEKGTIDAAEFVGPFDDQKLGFNKVAPYYYYPGWWEGGVTLMNMINLDAWNALTPAYQGIVKSASALANSVMMARYDTLNPTALKELAAAGTQLRPFSQDILEACFDAATETYAEISAENADFKEIHDSYMAYRKEGYLWFQLSEYNFDTFLMLQQRAGKL</sequence>
<keyword evidence="6" id="KW-1185">Reference proteome</keyword>
<feature type="binding site" evidence="3">
    <location>
        <position position="243"/>
    </location>
    <ligand>
        <name>substrate</name>
    </ligand>
</feature>
<keyword evidence="3" id="KW-0479">Metal-binding</keyword>
<dbReference type="EMBL" id="JXMU01000022">
    <property type="protein sequence ID" value="KPB00401.1"/>
    <property type="molecule type" value="Genomic_DNA"/>
</dbReference>
<reference evidence="5 6" key="1">
    <citation type="submission" date="2015-01" db="EMBL/GenBank/DDBJ databases">
        <title>Ahrensia donghaiensis sp. nov., a novel dimethylsulphoniopropionate-cleavage bacterium isolated from seawater and emended descriptions of the genus Ahrensia and Ahrensia kielensis.</title>
        <authorList>
            <person name="Liu J."/>
        </authorList>
    </citation>
    <scope>NUCLEOTIDE SEQUENCE [LARGE SCALE GENOMIC DNA]</scope>
    <source>
        <strain evidence="5 6">LZD062</strain>
    </source>
</reference>
<evidence type="ECO:0000256" key="1">
    <source>
        <dbReference type="ARBA" id="ARBA00022729"/>
    </source>
</evidence>
<feature type="binding site" evidence="2">
    <location>
        <position position="159"/>
    </location>
    <ligand>
        <name>substrate</name>
    </ligand>
</feature>
<organism evidence="5 6">
    <name type="scientific">Ahrensia marina</name>
    <dbReference type="NCBI Taxonomy" id="1514904"/>
    <lineage>
        <taxon>Bacteria</taxon>
        <taxon>Pseudomonadati</taxon>
        <taxon>Pseudomonadota</taxon>
        <taxon>Alphaproteobacteria</taxon>
        <taxon>Hyphomicrobiales</taxon>
        <taxon>Ahrensiaceae</taxon>
        <taxon>Ahrensia</taxon>
    </lineage>
</organism>
<feature type="binding site" evidence="2">
    <location>
        <position position="180"/>
    </location>
    <ligand>
        <name>substrate</name>
    </ligand>
</feature>
<dbReference type="PATRIC" id="fig|1514904.3.peg.1883"/>
<dbReference type="CDD" id="cd13682">
    <property type="entry name" value="PBP2_TRAP_alpha-ketoacid"/>
    <property type="match status" value="1"/>
</dbReference>
<feature type="signal peptide" evidence="4">
    <location>
        <begin position="1"/>
        <end position="29"/>
    </location>
</feature>
<dbReference type="NCBIfam" id="TIGR01409">
    <property type="entry name" value="TAT_signal_seq"/>
    <property type="match status" value="1"/>
</dbReference>
<dbReference type="NCBIfam" id="NF037995">
    <property type="entry name" value="TRAP_S1"/>
    <property type="match status" value="1"/>
</dbReference>
<dbReference type="Gene3D" id="3.40.190.10">
    <property type="entry name" value="Periplasmic binding protein-like II"/>
    <property type="match status" value="1"/>
</dbReference>
<feature type="chain" id="PRO_5005874499" evidence="4">
    <location>
        <begin position="30"/>
        <end position="368"/>
    </location>
</feature>
<dbReference type="Gene3D" id="3.40.190.170">
    <property type="entry name" value="Bacterial extracellular solute-binding protein, family 7"/>
    <property type="match status" value="1"/>
</dbReference>
<proteinExistence type="predicted"/>
<dbReference type="PANTHER" id="PTHR33376:SF5">
    <property type="entry name" value="EXTRACYTOPLASMIC SOLUTE RECEPTOR PROTEIN"/>
    <property type="match status" value="1"/>
</dbReference>
<dbReference type="InterPro" id="IPR019546">
    <property type="entry name" value="TAT_signal_bac_arc"/>
</dbReference>
<dbReference type="InterPro" id="IPR006311">
    <property type="entry name" value="TAT_signal"/>
</dbReference>
<dbReference type="OrthoDB" id="9780733at2"/>
<evidence type="ECO:0000313" key="5">
    <source>
        <dbReference type="EMBL" id="KPB00401.1"/>
    </source>
</evidence>
<feature type="binding site" evidence="3">
    <location>
        <position position="218"/>
    </location>
    <ligand>
        <name>Na(+)</name>
        <dbReference type="ChEBI" id="CHEBI:29101"/>
    </ligand>
</feature>
<feature type="binding site" evidence="3">
    <location>
        <position position="217"/>
    </location>
    <ligand>
        <name>substrate</name>
    </ligand>
</feature>
<keyword evidence="1 4" id="KW-0732">Signal</keyword>
<dbReference type="STRING" id="1514904.SU32_13745"/>
<dbReference type="GO" id="GO:0043177">
    <property type="term" value="F:organic acid binding"/>
    <property type="evidence" value="ECO:0007669"/>
    <property type="project" value="InterPro"/>
</dbReference>
<dbReference type="GO" id="GO:0031317">
    <property type="term" value="C:tripartite ATP-independent periplasmic transporter complex"/>
    <property type="evidence" value="ECO:0007669"/>
    <property type="project" value="InterPro"/>
</dbReference>
<dbReference type="InterPro" id="IPR041722">
    <property type="entry name" value="TakP/all3028"/>
</dbReference>
<name>A0A0N1J6B9_9HYPH</name>
<evidence type="ECO:0000313" key="6">
    <source>
        <dbReference type="Proteomes" id="UP000038011"/>
    </source>
</evidence>
<dbReference type="RefSeq" id="WP_053999950.1">
    <property type="nucleotide sequence ID" value="NZ_JXMU01000022.1"/>
</dbReference>
<dbReference type="PROSITE" id="PS51318">
    <property type="entry name" value="TAT"/>
    <property type="match status" value="1"/>
</dbReference>
<dbReference type="AlphaFoldDB" id="A0A0N1J6B9"/>
<evidence type="ECO:0000256" key="3">
    <source>
        <dbReference type="PIRSR" id="PIRSR039026-2"/>
    </source>
</evidence>
<comment type="caution">
    <text evidence="5">The sequence shown here is derived from an EMBL/GenBank/DDBJ whole genome shotgun (WGS) entry which is preliminary data.</text>
</comment>
<dbReference type="InterPro" id="IPR018389">
    <property type="entry name" value="DctP_fam"/>
</dbReference>
<gene>
    <name evidence="5" type="ORF">SU32_13745</name>
</gene>
<evidence type="ECO:0000256" key="2">
    <source>
        <dbReference type="PIRSR" id="PIRSR039026-1"/>
    </source>
</evidence>
<dbReference type="GO" id="GO:0055085">
    <property type="term" value="P:transmembrane transport"/>
    <property type="evidence" value="ECO:0007669"/>
    <property type="project" value="InterPro"/>
</dbReference>
<dbReference type="Pfam" id="PF03480">
    <property type="entry name" value="DctP"/>
    <property type="match status" value="1"/>
</dbReference>
<dbReference type="Proteomes" id="UP000038011">
    <property type="component" value="Unassembled WGS sequence"/>
</dbReference>
<dbReference type="GO" id="GO:0046872">
    <property type="term" value="F:metal ion binding"/>
    <property type="evidence" value="ECO:0007669"/>
    <property type="project" value="UniProtKB-KW"/>
</dbReference>